<dbReference type="InterPro" id="IPR040553">
    <property type="entry name" value="TxDE"/>
</dbReference>
<protein>
    <recommendedName>
        <fullName evidence="1">VOC domain-containing protein</fullName>
    </recommendedName>
</protein>
<dbReference type="Gene3D" id="3.10.180.10">
    <property type="entry name" value="2,3-Dihydroxybiphenyl 1,2-Dioxygenase, domain 1"/>
    <property type="match status" value="1"/>
</dbReference>
<organism evidence="2 3">
    <name type="scientific">Virgibacillus siamensis</name>
    <dbReference type="NCBI Taxonomy" id="480071"/>
    <lineage>
        <taxon>Bacteria</taxon>
        <taxon>Bacillati</taxon>
        <taxon>Bacillota</taxon>
        <taxon>Bacilli</taxon>
        <taxon>Bacillales</taxon>
        <taxon>Bacillaceae</taxon>
        <taxon>Virgibacillus</taxon>
    </lineage>
</organism>
<feature type="domain" description="VOC" evidence="1">
    <location>
        <begin position="2"/>
        <end position="116"/>
    </location>
</feature>
<accession>A0ABN1FS55</accession>
<evidence type="ECO:0000259" key="1">
    <source>
        <dbReference type="PROSITE" id="PS51819"/>
    </source>
</evidence>
<dbReference type="PROSITE" id="PS51819">
    <property type="entry name" value="VOC"/>
    <property type="match status" value="1"/>
</dbReference>
<dbReference type="Proteomes" id="UP001500866">
    <property type="component" value="Unassembled WGS sequence"/>
</dbReference>
<reference evidence="2 3" key="1">
    <citation type="journal article" date="2019" name="Int. J. Syst. Evol. Microbiol.">
        <title>The Global Catalogue of Microorganisms (GCM) 10K type strain sequencing project: providing services to taxonomists for standard genome sequencing and annotation.</title>
        <authorList>
            <consortium name="The Broad Institute Genomics Platform"/>
            <consortium name="The Broad Institute Genome Sequencing Center for Infectious Disease"/>
            <person name="Wu L."/>
            <person name="Ma J."/>
        </authorList>
    </citation>
    <scope>NUCLEOTIDE SEQUENCE [LARGE SCALE GENOMIC DNA]</scope>
    <source>
        <strain evidence="2 3">JCM 15395</strain>
    </source>
</reference>
<dbReference type="Pfam" id="PF00903">
    <property type="entry name" value="Glyoxalase"/>
    <property type="match status" value="1"/>
</dbReference>
<dbReference type="Pfam" id="PF18711">
    <property type="entry name" value="TxDE"/>
    <property type="match status" value="1"/>
</dbReference>
<dbReference type="InterPro" id="IPR004360">
    <property type="entry name" value="Glyas_Fos-R_dOase_dom"/>
</dbReference>
<dbReference type="InterPro" id="IPR029068">
    <property type="entry name" value="Glyas_Bleomycin-R_OHBP_Dase"/>
</dbReference>
<gene>
    <name evidence="2" type="ORF">GCM10009001_11060</name>
</gene>
<evidence type="ECO:0000313" key="2">
    <source>
        <dbReference type="EMBL" id="GAA0596689.1"/>
    </source>
</evidence>
<evidence type="ECO:0000313" key="3">
    <source>
        <dbReference type="Proteomes" id="UP001500866"/>
    </source>
</evidence>
<dbReference type="EMBL" id="BAAADS010000006">
    <property type="protein sequence ID" value="GAA0596689.1"/>
    <property type="molecule type" value="Genomic_DNA"/>
</dbReference>
<dbReference type="RefSeq" id="WP_343811024.1">
    <property type="nucleotide sequence ID" value="NZ_BAAADS010000006.1"/>
</dbReference>
<dbReference type="InterPro" id="IPR037523">
    <property type="entry name" value="VOC_core"/>
</dbReference>
<sequence length="224" mass="25342">MEIKRVTLQTNNLREMKYFYTNTLGLSLIDENEEKFCVSVGTSQLEFTTRDVKGNPYYHFAFNIESNKFDEAKSWVKERVSLNLEDGEDEADFSHLPAHSLYFYDPSGNIVEFISRHSISKAGEGHFSPKSILNISEISLTVDDVIKAGQQLIELGIHERDNEPLSATSLNFMGDSTTGVFILLIQPGRRWIFSNKDSVVCPLEIILASGDQITLNDKNELVIQ</sequence>
<dbReference type="SUPFAM" id="SSF54593">
    <property type="entry name" value="Glyoxalase/Bleomycin resistance protein/Dihydroxybiphenyl dioxygenase"/>
    <property type="match status" value="1"/>
</dbReference>
<keyword evidence="3" id="KW-1185">Reference proteome</keyword>
<name>A0ABN1FS55_9BACI</name>
<comment type="caution">
    <text evidence="2">The sequence shown here is derived from an EMBL/GenBank/DDBJ whole genome shotgun (WGS) entry which is preliminary data.</text>
</comment>
<proteinExistence type="predicted"/>